<dbReference type="Proteomes" id="UP000271624">
    <property type="component" value="Unassembled WGS sequence"/>
</dbReference>
<evidence type="ECO:0000256" key="1">
    <source>
        <dbReference type="ARBA" id="ARBA00009981"/>
    </source>
</evidence>
<dbReference type="InterPro" id="IPR006442">
    <property type="entry name" value="Antitoxin_Phd/YefM"/>
</dbReference>
<comment type="similarity">
    <text evidence="1 2">Belongs to the phD/YefM antitoxin family.</text>
</comment>
<reference evidence="3" key="1">
    <citation type="submission" date="2018-12" db="EMBL/GenBank/DDBJ databases">
        <authorList>
            <person name="Will S."/>
            <person name="Neumann-Schaal M."/>
            <person name="Henke P."/>
        </authorList>
    </citation>
    <scope>NUCLEOTIDE SEQUENCE</scope>
    <source>
        <strain evidence="3">PCC 7102</strain>
    </source>
</reference>
<dbReference type="OrthoDB" id="517402at2"/>
<dbReference type="Gene3D" id="3.40.1620.10">
    <property type="entry name" value="YefM-like domain"/>
    <property type="match status" value="1"/>
</dbReference>
<dbReference type="Pfam" id="PF02604">
    <property type="entry name" value="PhdYeFM_antitox"/>
    <property type="match status" value="1"/>
</dbReference>
<comment type="caution">
    <text evidence="3">The sequence shown here is derived from an EMBL/GenBank/DDBJ whole genome shotgun (WGS) entry which is preliminary data.</text>
</comment>
<dbReference type="EMBL" id="RSCL01000002">
    <property type="protein sequence ID" value="RUT08895.1"/>
    <property type="molecule type" value="Genomic_DNA"/>
</dbReference>
<reference evidence="3" key="2">
    <citation type="journal article" date="2019" name="Genome Biol. Evol.">
        <title>Day and night: Metabolic profiles and evolutionary relationships of six axenic non-marine cyanobacteria.</title>
        <authorList>
            <person name="Will S.E."/>
            <person name="Henke P."/>
            <person name="Boedeker C."/>
            <person name="Huang S."/>
            <person name="Brinkmann H."/>
            <person name="Rohde M."/>
            <person name="Jarek M."/>
            <person name="Friedl T."/>
            <person name="Seufert S."/>
            <person name="Schumacher M."/>
            <person name="Overmann J."/>
            <person name="Neumann-Schaal M."/>
            <person name="Petersen J."/>
        </authorList>
    </citation>
    <scope>NUCLEOTIDE SEQUENCE [LARGE SCALE GENOMIC DNA]</scope>
    <source>
        <strain evidence="3">PCC 7102</strain>
    </source>
</reference>
<dbReference type="SUPFAM" id="SSF143120">
    <property type="entry name" value="YefM-like"/>
    <property type="match status" value="1"/>
</dbReference>
<name>A0A433VS76_9CYAN</name>
<organism evidence="3 4">
    <name type="scientific">Dulcicalothrix desertica PCC 7102</name>
    <dbReference type="NCBI Taxonomy" id="232991"/>
    <lineage>
        <taxon>Bacteria</taxon>
        <taxon>Bacillati</taxon>
        <taxon>Cyanobacteriota</taxon>
        <taxon>Cyanophyceae</taxon>
        <taxon>Nostocales</taxon>
        <taxon>Calotrichaceae</taxon>
        <taxon>Dulcicalothrix</taxon>
    </lineage>
</organism>
<dbReference type="AlphaFoldDB" id="A0A433VS76"/>
<evidence type="ECO:0000313" key="4">
    <source>
        <dbReference type="Proteomes" id="UP000271624"/>
    </source>
</evidence>
<dbReference type="InterPro" id="IPR036165">
    <property type="entry name" value="YefM-like_sf"/>
</dbReference>
<dbReference type="NCBIfam" id="TIGR01552">
    <property type="entry name" value="phd_fam"/>
    <property type="match status" value="1"/>
</dbReference>
<evidence type="ECO:0000256" key="2">
    <source>
        <dbReference type="RuleBase" id="RU362080"/>
    </source>
</evidence>
<evidence type="ECO:0000313" key="3">
    <source>
        <dbReference type="EMBL" id="RUT08895.1"/>
    </source>
</evidence>
<protein>
    <recommendedName>
        <fullName evidence="2">Antitoxin</fullName>
    </recommendedName>
</protein>
<keyword evidence="4" id="KW-1185">Reference proteome</keyword>
<dbReference type="RefSeq" id="WP_127079381.1">
    <property type="nucleotide sequence ID" value="NZ_RSCL01000002.1"/>
</dbReference>
<sequence length="85" mass="9497">MRQVPIDEVKNNLSGYLQVAEKESVIITRDGQPVGILIGLEDAEDLWEELLVRSPGFEAEIAQARQSLKQGKGISIEELRAKYTD</sequence>
<accession>A0A433VS76</accession>
<comment type="function">
    <text evidence="2">Antitoxin component of a type II toxin-antitoxin (TA) system.</text>
</comment>
<proteinExistence type="inferred from homology"/>
<gene>
    <name evidence="3" type="ORF">DSM106972_009480</name>
</gene>